<accession>A0A5B7EWK2</accession>
<evidence type="ECO:0000313" key="2">
    <source>
        <dbReference type="EMBL" id="MPC36694.1"/>
    </source>
</evidence>
<evidence type="ECO:0000256" key="1">
    <source>
        <dbReference type="SAM" id="MobiDB-lite"/>
    </source>
</evidence>
<keyword evidence="3" id="KW-1185">Reference proteome</keyword>
<proteinExistence type="predicted"/>
<dbReference type="EMBL" id="VSRR010003581">
    <property type="protein sequence ID" value="MPC36694.1"/>
    <property type="molecule type" value="Genomic_DNA"/>
</dbReference>
<name>A0A5B7EWK2_PORTR</name>
<dbReference type="OrthoDB" id="6381065at2759"/>
<gene>
    <name evidence="2" type="ORF">E2C01_030162</name>
</gene>
<sequence>MAHNSENQQPIFPNSFLQDFNLTSCSSTSDEEQPCLASCRRTLTSTARTSTPKSHRTPRSLHESCDRMEKREVASVSTEFQEARLTDTTASSDTDQELYYEELCKRKGKKNLDLKAVARQRYREMNPKKKLKYIAMSATELYTFELQAAKHLLQQPQWVVPAQRGPSREDSELYLKSLGMPNRPPNTASILYYHQKMKEGKFDSIHKSMRFFHAIDQFRKLNEHKKRKYREKHKQGKKQVLPSGTLCWLQESSQMREEAAPSETRLERSECLCWEAERACCHHHREHQAIENQSAEPPENKEPCQDLPSPDMKKLRQICKQEVFFNVEQPLEARMDKITLLVNGYDFLPSKVRQKFNDAFRKWKYSLQASIIVDVRRMGTHHRREFLERHRGICKQFFKHDIFKSVFPADT</sequence>
<organism evidence="2 3">
    <name type="scientific">Portunus trituberculatus</name>
    <name type="common">Swimming crab</name>
    <name type="synonym">Neptunus trituberculatus</name>
    <dbReference type="NCBI Taxonomy" id="210409"/>
    <lineage>
        <taxon>Eukaryota</taxon>
        <taxon>Metazoa</taxon>
        <taxon>Ecdysozoa</taxon>
        <taxon>Arthropoda</taxon>
        <taxon>Crustacea</taxon>
        <taxon>Multicrustacea</taxon>
        <taxon>Malacostraca</taxon>
        <taxon>Eumalacostraca</taxon>
        <taxon>Eucarida</taxon>
        <taxon>Decapoda</taxon>
        <taxon>Pleocyemata</taxon>
        <taxon>Brachyura</taxon>
        <taxon>Eubrachyura</taxon>
        <taxon>Portunoidea</taxon>
        <taxon>Portunidae</taxon>
        <taxon>Portuninae</taxon>
        <taxon>Portunus</taxon>
    </lineage>
</organism>
<dbReference type="AlphaFoldDB" id="A0A5B7EWK2"/>
<feature type="region of interest" description="Disordered" evidence="1">
    <location>
        <begin position="46"/>
        <end position="68"/>
    </location>
</feature>
<evidence type="ECO:0000313" key="3">
    <source>
        <dbReference type="Proteomes" id="UP000324222"/>
    </source>
</evidence>
<reference evidence="2 3" key="1">
    <citation type="submission" date="2019-05" db="EMBL/GenBank/DDBJ databases">
        <title>Another draft genome of Portunus trituberculatus and its Hox gene families provides insights of decapod evolution.</title>
        <authorList>
            <person name="Jeong J.-H."/>
            <person name="Song I."/>
            <person name="Kim S."/>
            <person name="Choi T."/>
            <person name="Kim D."/>
            <person name="Ryu S."/>
            <person name="Kim W."/>
        </authorList>
    </citation>
    <scope>NUCLEOTIDE SEQUENCE [LARGE SCALE GENOMIC DNA]</scope>
    <source>
        <tissue evidence="2">Muscle</tissue>
    </source>
</reference>
<comment type="caution">
    <text evidence="2">The sequence shown here is derived from an EMBL/GenBank/DDBJ whole genome shotgun (WGS) entry which is preliminary data.</text>
</comment>
<protein>
    <submittedName>
        <fullName evidence="2">Uncharacterized protein</fullName>
    </submittedName>
</protein>
<dbReference type="Proteomes" id="UP000324222">
    <property type="component" value="Unassembled WGS sequence"/>
</dbReference>